<proteinExistence type="predicted"/>
<dbReference type="AlphaFoldDB" id="A0A5J4PVH2"/>
<gene>
    <name evidence="2" type="ORF">EZS27_036235</name>
</gene>
<organism evidence="2">
    <name type="scientific">termite gut metagenome</name>
    <dbReference type="NCBI Taxonomy" id="433724"/>
    <lineage>
        <taxon>unclassified sequences</taxon>
        <taxon>metagenomes</taxon>
        <taxon>organismal metagenomes</taxon>
    </lineage>
</organism>
<dbReference type="EMBL" id="SNRY01006302">
    <property type="protein sequence ID" value="KAA6312910.1"/>
    <property type="molecule type" value="Genomic_DNA"/>
</dbReference>
<reference evidence="2" key="1">
    <citation type="submission" date="2019-03" db="EMBL/GenBank/DDBJ databases">
        <title>Single cell metagenomics reveals metabolic interactions within the superorganism composed of flagellate Streblomastix strix and complex community of Bacteroidetes bacteria on its surface.</title>
        <authorList>
            <person name="Treitli S.C."/>
            <person name="Kolisko M."/>
            <person name="Husnik F."/>
            <person name="Keeling P."/>
            <person name="Hampl V."/>
        </authorList>
    </citation>
    <scope>NUCLEOTIDE SEQUENCE</scope>
    <source>
        <strain evidence="2">STM</strain>
    </source>
</reference>
<feature type="non-terminal residue" evidence="2">
    <location>
        <position position="1"/>
    </location>
</feature>
<comment type="caution">
    <text evidence="2">The sequence shown here is derived from an EMBL/GenBank/DDBJ whole genome shotgun (WGS) entry which is preliminary data.</text>
</comment>
<accession>A0A5J4PVH2</accession>
<feature type="region of interest" description="Disordered" evidence="1">
    <location>
        <begin position="1"/>
        <end position="23"/>
    </location>
</feature>
<protein>
    <submittedName>
        <fullName evidence="2">Uncharacterized protein</fullName>
    </submittedName>
</protein>
<feature type="compositionally biased region" description="Basic and acidic residues" evidence="1">
    <location>
        <begin position="12"/>
        <end position="23"/>
    </location>
</feature>
<evidence type="ECO:0000256" key="1">
    <source>
        <dbReference type="SAM" id="MobiDB-lite"/>
    </source>
</evidence>
<name>A0A5J4PVH2_9ZZZZ</name>
<sequence length="23" mass="2582">TGWRTEPISVEKLPDEQRVGVKG</sequence>
<evidence type="ECO:0000313" key="2">
    <source>
        <dbReference type="EMBL" id="KAA6312910.1"/>
    </source>
</evidence>